<dbReference type="Gene3D" id="3.30.710.10">
    <property type="entry name" value="Potassium Channel Kv1.1, Chain A"/>
    <property type="match status" value="1"/>
</dbReference>
<dbReference type="EMBL" id="CP111025">
    <property type="protein sequence ID" value="WAR26272.1"/>
    <property type="molecule type" value="Genomic_DNA"/>
</dbReference>
<dbReference type="Pfam" id="PF00651">
    <property type="entry name" value="BTB"/>
    <property type="match status" value="1"/>
</dbReference>
<accession>A0ABY7FVT0</accession>
<gene>
    <name evidence="2" type="ORF">MAR_011976</name>
</gene>
<dbReference type="InterPro" id="IPR000210">
    <property type="entry name" value="BTB/POZ_dom"/>
</dbReference>
<name>A0ABY7FVT0_MYAAR</name>
<dbReference type="SUPFAM" id="SSF54695">
    <property type="entry name" value="POZ domain"/>
    <property type="match status" value="1"/>
</dbReference>
<keyword evidence="3" id="KW-1185">Reference proteome</keyword>
<proteinExistence type="predicted"/>
<feature type="domain" description="BTB" evidence="1">
    <location>
        <begin position="20"/>
        <end position="74"/>
    </location>
</feature>
<organism evidence="2 3">
    <name type="scientific">Mya arenaria</name>
    <name type="common">Soft-shell clam</name>
    <dbReference type="NCBI Taxonomy" id="6604"/>
    <lineage>
        <taxon>Eukaryota</taxon>
        <taxon>Metazoa</taxon>
        <taxon>Spiralia</taxon>
        <taxon>Lophotrochozoa</taxon>
        <taxon>Mollusca</taxon>
        <taxon>Bivalvia</taxon>
        <taxon>Autobranchia</taxon>
        <taxon>Heteroconchia</taxon>
        <taxon>Euheterodonta</taxon>
        <taxon>Imparidentia</taxon>
        <taxon>Neoheterodontei</taxon>
        <taxon>Myida</taxon>
        <taxon>Myoidea</taxon>
        <taxon>Myidae</taxon>
        <taxon>Mya</taxon>
    </lineage>
</organism>
<dbReference type="PROSITE" id="PS50097">
    <property type="entry name" value="BTB"/>
    <property type="match status" value="1"/>
</dbReference>
<evidence type="ECO:0000313" key="3">
    <source>
        <dbReference type="Proteomes" id="UP001164746"/>
    </source>
</evidence>
<evidence type="ECO:0000259" key="1">
    <source>
        <dbReference type="PROSITE" id="PS50097"/>
    </source>
</evidence>
<reference evidence="2" key="1">
    <citation type="submission" date="2022-11" db="EMBL/GenBank/DDBJ databases">
        <title>Centuries of genome instability and evolution in soft-shell clam transmissible cancer (bioRxiv).</title>
        <authorList>
            <person name="Hart S.F.M."/>
            <person name="Yonemitsu M.A."/>
            <person name="Giersch R.M."/>
            <person name="Beal B.F."/>
            <person name="Arriagada G."/>
            <person name="Davis B.W."/>
            <person name="Ostrander E.A."/>
            <person name="Goff S.P."/>
            <person name="Metzger M.J."/>
        </authorList>
    </citation>
    <scope>NUCLEOTIDE SEQUENCE</scope>
    <source>
        <strain evidence="2">MELC-2E11</strain>
        <tissue evidence="2">Siphon/mantle</tissue>
    </source>
</reference>
<sequence>MAFKREIRLYESPGVFDKDEEVGFTFPNERNRKLYFSKAILGRCSPVFLTMFEHDFKEREDKNVNIVDIKLDDFNKNVTRAVEIAEKYQHESMIKQCRRIMSDSDDVLKKVFQVHKGKSLDVCSSSIIAVLSVAAKYDYEELLKEGADYLAFFDVRNLLKKEHFEKLPVELKYRILSKRVLDVYEETRFEKCPDVQKKYKTPLLKPITM</sequence>
<protein>
    <submittedName>
        <fullName evidence="2">BAT38-like protein</fullName>
    </submittedName>
</protein>
<dbReference type="Proteomes" id="UP001164746">
    <property type="component" value="Chromosome 14"/>
</dbReference>
<evidence type="ECO:0000313" key="2">
    <source>
        <dbReference type="EMBL" id="WAR26272.1"/>
    </source>
</evidence>
<dbReference type="InterPro" id="IPR011333">
    <property type="entry name" value="SKP1/BTB/POZ_sf"/>
</dbReference>